<keyword evidence="2" id="KW-0732">Signal</keyword>
<sequence length="247" mass="26947">MVALCAPRSVLACVLLSLGLVVVAASPATAWRLSSFLPTLVRAQAPAGACAPPNARSNWYATMRVQNKRSHTVTVCTTKTDGGNLRQVATISPGTTRTFNRFSIYHYPCVFLMERSHCEGMALGTFSPQRSGASKSLVLAPSAPAHQSTTTEARRAEQTKSRSDASKFCKCEQLPPAGQCLDELPRPGECHIRDCVAGYRCTDAGTLNCVRTTKEFFLKCNGRRSGNKCLDCERVDKEFEMVQYISN</sequence>
<evidence type="ECO:0000313" key="3">
    <source>
        <dbReference type="EMBL" id="OSX78386.1"/>
    </source>
</evidence>
<dbReference type="AlphaFoldDB" id="A0A1X6PCB5"/>
<evidence type="ECO:0000313" key="4">
    <source>
        <dbReference type="Proteomes" id="UP000218209"/>
    </source>
</evidence>
<protein>
    <submittedName>
        <fullName evidence="3">Uncharacterized protein</fullName>
    </submittedName>
</protein>
<keyword evidence="4" id="KW-1185">Reference proteome</keyword>
<reference evidence="3 4" key="1">
    <citation type="submission" date="2017-03" db="EMBL/GenBank/DDBJ databases">
        <title>WGS assembly of Porphyra umbilicalis.</title>
        <authorList>
            <person name="Brawley S.H."/>
            <person name="Blouin N.A."/>
            <person name="Ficko-Blean E."/>
            <person name="Wheeler G.L."/>
            <person name="Lohr M."/>
            <person name="Goodson H.V."/>
            <person name="Jenkins J.W."/>
            <person name="Blaby-Haas C.E."/>
            <person name="Helliwell K.E."/>
            <person name="Chan C."/>
            <person name="Marriage T."/>
            <person name="Bhattacharya D."/>
            <person name="Klein A.S."/>
            <person name="Badis Y."/>
            <person name="Brodie J."/>
            <person name="Cao Y."/>
            <person name="Collen J."/>
            <person name="Dittami S.M."/>
            <person name="Gachon C.M."/>
            <person name="Green B.R."/>
            <person name="Karpowicz S."/>
            <person name="Kim J.W."/>
            <person name="Kudahl U."/>
            <person name="Lin S."/>
            <person name="Michel G."/>
            <person name="Mittag M."/>
            <person name="Olson B.J."/>
            <person name="Pangilinan J."/>
            <person name="Peng Y."/>
            <person name="Qiu H."/>
            <person name="Shu S."/>
            <person name="Singer J.T."/>
            <person name="Smith A.G."/>
            <person name="Sprecher B.N."/>
            <person name="Wagner V."/>
            <person name="Wang W."/>
            <person name="Wang Z.-Y."/>
            <person name="Yan J."/>
            <person name="Yarish C."/>
            <person name="Zoeuner-Riek S."/>
            <person name="Zhuang Y."/>
            <person name="Zou Y."/>
            <person name="Lindquist E.A."/>
            <person name="Grimwood J."/>
            <person name="Barry K."/>
            <person name="Rokhsar D.S."/>
            <person name="Schmutz J."/>
            <person name="Stiller J.W."/>
            <person name="Grossman A.R."/>
            <person name="Prochnik S.E."/>
        </authorList>
    </citation>
    <scope>NUCLEOTIDE SEQUENCE [LARGE SCALE GENOMIC DNA]</scope>
    <source>
        <strain evidence="3">4086291</strain>
    </source>
</reference>
<feature type="chain" id="PRO_5010856746" evidence="2">
    <location>
        <begin position="26"/>
        <end position="247"/>
    </location>
</feature>
<feature type="signal peptide" evidence="2">
    <location>
        <begin position="1"/>
        <end position="25"/>
    </location>
</feature>
<dbReference type="EMBL" id="KV918814">
    <property type="protein sequence ID" value="OSX78386.1"/>
    <property type="molecule type" value="Genomic_DNA"/>
</dbReference>
<proteinExistence type="predicted"/>
<dbReference type="Proteomes" id="UP000218209">
    <property type="component" value="Unassembled WGS sequence"/>
</dbReference>
<organism evidence="3 4">
    <name type="scientific">Porphyra umbilicalis</name>
    <name type="common">Purple laver</name>
    <name type="synonym">Red alga</name>
    <dbReference type="NCBI Taxonomy" id="2786"/>
    <lineage>
        <taxon>Eukaryota</taxon>
        <taxon>Rhodophyta</taxon>
        <taxon>Bangiophyceae</taxon>
        <taxon>Bangiales</taxon>
        <taxon>Bangiaceae</taxon>
        <taxon>Porphyra</taxon>
    </lineage>
</organism>
<feature type="compositionally biased region" description="Basic and acidic residues" evidence="1">
    <location>
        <begin position="152"/>
        <end position="161"/>
    </location>
</feature>
<feature type="region of interest" description="Disordered" evidence="1">
    <location>
        <begin position="134"/>
        <end position="161"/>
    </location>
</feature>
<name>A0A1X6PCB5_PORUM</name>
<evidence type="ECO:0000256" key="2">
    <source>
        <dbReference type="SAM" id="SignalP"/>
    </source>
</evidence>
<gene>
    <name evidence="3" type="ORF">BU14_0111s0055</name>
</gene>
<evidence type="ECO:0000256" key="1">
    <source>
        <dbReference type="SAM" id="MobiDB-lite"/>
    </source>
</evidence>
<accession>A0A1X6PCB5</accession>